<evidence type="ECO:0000256" key="1">
    <source>
        <dbReference type="SAM" id="Coils"/>
    </source>
</evidence>
<feature type="compositionally biased region" description="Acidic residues" evidence="2">
    <location>
        <begin position="263"/>
        <end position="288"/>
    </location>
</feature>
<proteinExistence type="predicted"/>
<dbReference type="Proteomes" id="UP000050790">
    <property type="component" value="Unassembled WGS sequence"/>
</dbReference>
<dbReference type="WBParaSite" id="SMRG1_48740.4">
    <property type="protein sequence ID" value="SMRG1_48740.4"/>
    <property type="gene ID" value="SMRG1_48740"/>
</dbReference>
<accession>A0AA84ZU78</accession>
<sequence length="390" mass="46185">MTRSNYYDEISYLITRIHECRERRMELMKEYALIQHTDSSGRNSLSSQIIQYNINLRRIDENIRKVERRHEDLKCQFEKIKQNAKEKSMLDVNKMLNHSFNNQELQQVIKRTKQILDAQEITLKSISFNNNDDDEYDSVDNNIKHEELYKLSFIDQTRIETPQKDGDYNKTEDKKENDKELGEDEEEKELGQRRQIREITDGVESSNPVVHKIRSPIFSEDLNYSSDDFYKQSRLFDSNILLNNHSNDVKSNKNNNSQHMVIEEGEERKEDEEEEKDDDTQETEDEDKAELKCENVYPIDPNKQGIIQKGQSYEEFLAKATFSIEDSTYDPVNESNEHESEYDSKILKNNMNINEDMRSSNKLFDSTNANLLSSWTTYKTEDLEDDSFYD</sequence>
<evidence type="ECO:0000256" key="2">
    <source>
        <dbReference type="SAM" id="MobiDB-lite"/>
    </source>
</evidence>
<feature type="compositionally biased region" description="Basic and acidic residues" evidence="2">
    <location>
        <begin position="189"/>
        <end position="200"/>
    </location>
</feature>
<dbReference type="WBParaSite" id="SMRG1_48740.2">
    <property type="protein sequence ID" value="SMRG1_48740.2"/>
    <property type="gene ID" value="SMRG1_48740"/>
</dbReference>
<organism evidence="3 5">
    <name type="scientific">Schistosoma margrebowiei</name>
    <dbReference type="NCBI Taxonomy" id="48269"/>
    <lineage>
        <taxon>Eukaryota</taxon>
        <taxon>Metazoa</taxon>
        <taxon>Spiralia</taxon>
        <taxon>Lophotrochozoa</taxon>
        <taxon>Platyhelminthes</taxon>
        <taxon>Trematoda</taxon>
        <taxon>Digenea</taxon>
        <taxon>Strigeidida</taxon>
        <taxon>Schistosomatoidea</taxon>
        <taxon>Schistosomatidae</taxon>
        <taxon>Schistosoma</taxon>
    </lineage>
</organism>
<name>A0AA84ZU78_9TREM</name>
<protein>
    <submittedName>
        <fullName evidence="4 5">Uncharacterized protein</fullName>
    </submittedName>
</protein>
<feature type="coiled-coil region" evidence="1">
    <location>
        <begin position="49"/>
        <end position="122"/>
    </location>
</feature>
<evidence type="ECO:0000313" key="5">
    <source>
        <dbReference type="WBParaSite" id="SMRG1_48740.3"/>
    </source>
</evidence>
<reference evidence="4 5" key="1">
    <citation type="submission" date="2023-11" db="UniProtKB">
        <authorList>
            <consortium name="WormBaseParasite"/>
        </authorList>
    </citation>
    <scope>IDENTIFICATION</scope>
</reference>
<evidence type="ECO:0000313" key="3">
    <source>
        <dbReference type="Proteomes" id="UP000050790"/>
    </source>
</evidence>
<feature type="region of interest" description="Disordered" evidence="2">
    <location>
        <begin position="160"/>
        <end position="203"/>
    </location>
</feature>
<feature type="region of interest" description="Disordered" evidence="2">
    <location>
        <begin position="245"/>
        <end position="292"/>
    </location>
</feature>
<feature type="compositionally biased region" description="Basic and acidic residues" evidence="2">
    <location>
        <begin position="160"/>
        <end position="180"/>
    </location>
</feature>
<dbReference type="AlphaFoldDB" id="A0AA84ZU78"/>
<keyword evidence="1" id="KW-0175">Coiled coil</keyword>
<evidence type="ECO:0000313" key="4">
    <source>
        <dbReference type="WBParaSite" id="SMRG1_48740.2"/>
    </source>
</evidence>
<dbReference type="WBParaSite" id="SMRG1_48740.3">
    <property type="protein sequence ID" value="SMRG1_48740.3"/>
    <property type="gene ID" value="SMRG1_48740"/>
</dbReference>